<accession>A0A094JI63</accession>
<feature type="signal peptide" evidence="1">
    <location>
        <begin position="1"/>
        <end position="19"/>
    </location>
</feature>
<evidence type="ECO:0000313" key="6">
    <source>
        <dbReference type="Proteomes" id="UP000029264"/>
    </source>
</evidence>
<dbReference type="OrthoDB" id="8778507at2"/>
<dbReference type="Gene3D" id="2.40.10.410">
    <property type="entry name" value="FlgT, C-terminal domain"/>
    <property type="match status" value="1"/>
</dbReference>
<dbReference type="Gene3D" id="3.40.50.10610">
    <property type="entry name" value="ABC-type transport auxiliary lipoprotein component"/>
    <property type="match status" value="1"/>
</dbReference>
<dbReference type="EMBL" id="JPEO01000001">
    <property type="protein sequence ID" value="KFZ38847.1"/>
    <property type="molecule type" value="Genomic_DNA"/>
</dbReference>
<dbReference type="InterPro" id="IPR038165">
    <property type="entry name" value="FlgT_C_sf"/>
</dbReference>
<evidence type="ECO:0000259" key="2">
    <source>
        <dbReference type="Pfam" id="PF16538"/>
    </source>
</evidence>
<dbReference type="Gene3D" id="3.30.1660.40">
    <property type="entry name" value="FlgT, N-terminal domain"/>
    <property type="match status" value="1"/>
</dbReference>
<evidence type="ECO:0000256" key="1">
    <source>
        <dbReference type="SAM" id="SignalP"/>
    </source>
</evidence>
<keyword evidence="1" id="KW-0732">Signal</keyword>
<dbReference type="InterPro" id="IPR032388">
    <property type="entry name" value="FlgT_C"/>
</dbReference>
<evidence type="ECO:0000259" key="3">
    <source>
        <dbReference type="Pfam" id="PF16539"/>
    </source>
</evidence>
<dbReference type="InterPro" id="IPR038180">
    <property type="entry name" value="FlgT_N_sf"/>
</dbReference>
<dbReference type="InterPro" id="IPR032370">
    <property type="entry name" value="FlgT_N"/>
</dbReference>
<dbReference type="AlphaFoldDB" id="A0A094JI63"/>
<reference evidence="5 6" key="1">
    <citation type="submission" date="2014-06" db="EMBL/GenBank/DDBJ databases">
        <title>Shewanella sp. YQH10.</title>
        <authorList>
            <person name="Liu Y."/>
            <person name="Zeng R."/>
        </authorList>
    </citation>
    <scope>NUCLEOTIDE SEQUENCE [LARGE SCALE GENOMIC DNA]</scope>
    <source>
        <strain evidence="5 6">YQH10</strain>
    </source>
</reference>
<organism evidence="5 6">
    <name type="scientific">Shewanella mangrovi</name>
    <dbReference type="NCBI Taxonomy" id="1515746"/>
    <lineage>
        <taxon>Bacteria</taxon>
        <taxon>Pseudomonadati</taxon>
        <taxon>Pseudomonadota</taxon>
        <taxon>Gammaproteobacteria</taxon>
        <taxon>Alteromonadales</taxon>
        <taxon>Shewanellaceae</taxon>
        <taxon>Shewanella</taxon>
    </lineage>
</organism>
<proteinExistence type="predicted"/>
<comment type="caution">
    <text evidence="5">The sequence shown here is derived from an EMBL/GenBank/DDBJ whole genome shotgun (WGS) entry which is preliminary data.</text>
</comment>
<protein>
    <recommendedName>
        <fullName evidence="7">Lipoprotein</fullName>
    </recommendedName>
</protein>
<feature type="domain" description="Flagellar assembly protein T C-terminal" evidence="2">
    <location>
        <begin position="306"/>
        <end position="379"/>
    </location>
</feature>
<keyword evidence="6" id="KW-1185">Reference proteome</keyword>
<dbReference type="RefSeq" id="WP_037438513.1">
    <property type="nucleotide sequence ID" value="NZ_JPEO01000001.1"/>
</dbReference>
<name>A0A094JI63_9GAMM</name>
<feature type="domain" description="Flagellar assembly protein T middle" evidence="3">
    <location>
        <begin position="112"/>
        <end position="260"/>
    </location>
</feature>
<dbReference type="Pfam" id="PF16548">
    <property type="entry name" value="FlgT_N"/>
    <property type="match status" value="1"/>
</dbReference>
<feature type="chain" id="PRO_5001899379" description="Lipoprotein" evidence="1">
    <location>
        <begin position="20"/>
        <end position="386"/>
    </location>
</feature>
<evidence type="ECO:0000313" key="5">
    <source>
        <dbReference type="EMBL" id="KFZ38847.1"/>
    </source>
</evidence>
<evidence type="ECO:0008006" key="7">
    <source>
        <dbReference type="Google" id="ProtNLM"/>
    </source>
</evidence>
<dbReference type="Proteomes" id="UP000029264">
    <property type="component" value="Unassembled WGS sequence"/>
</dbReference>
<gene>
    <name evidence="5" type="ORF">HR45_00095</name>
</gene>
<dbReference type="Pfam" id="PF16538">
    <property type="entry name" value="FlgT_C"/>
    <property type="match status" value="1"/>
</dbReference>
<feature type="domain" description="Flagellar assembly protein T N-terminal" evidence="4">
    <location>
        <begin position="20"/>
        <end position="107"/>
    </location>
</feature>
<dbReference type="Pfam" id="PF16539">
    <property type="entry name" value="FlgT_M"/>
    <property type="match status" value="1"/>
</dbReference>
<dbReference type="STRING" id="1515746.HR45_00095"/>
<dbReference type="eggNOG" id="ENOG502ZAC4">
    <property type="taxonomic scope" value="Bacteria"/>
</dbReference>
<evidence type="ECO:0000259" key="4">
    <source>
        <dbReference type="Pfam" id="PF16548"/>
    </source>
</evidence>
<dbReference type="InterPro" id="IPR032386">
    <property type="entry name" value="FlgT_M"/>
</dbReference>
<sequence>MVVLKRLCWCLLLPLPVFAAWYQGQGIAPVLNGDEEQALEQATRAALRDAILNAGGSVTLMQEVKDESVSSRIFQVRSSGHINQIQKLQEYSQDNRVSVTLKADIWSDGAICENQHLTSKSLVMVPFILADKAHARYGGLDEFADELTHRLFSEFDKAKADFLAKTLLDAPIGIDPDRMSDEDKRQLQYLSEQSKTQYIVMGKINDLSIGKLEGGLLSSDQLVREFGIALYLIDGVSGLPIIKKDYHSRTVWPFAFNETLSSRSDQLWLSDYGLEIKRVMREAVDDLSALLVCARPKSRIIRVGANTVEVAIGARQGIKTGDIFKLQYQFNYFDEQGVKYANYSDEAVEFEVVKVYPDHSQLLPVNSEMPLGIQIRDIVQLDSFWE</sequence>